<dbReference type="Proteomes" id="UP000594468">
    <property type="component" value="Chromosome"/>
</dbReference>
<accession>A0A7S8ED06</accession>
<feature type="domain" description="Peptidase M14" evidence="10">
    <location>
        <begin position="89"/>
        <end position="349"/>
    </location>
</feature>
<comment type="caution">
    <text evidence="7">Lacks conserved residue(s) required for the propagation of feature annotation.</text>
</comment>
<dbReference type="GO" id="GO:0004181">
    <property type="term" value="F:metallocarboxypeptidase activity"/>
    <property type="evidence" value="ECO:0007669"/>
    <property type="project" value="InterPro"/>
</dbReference>
<evidence type="ECO:0000256" key="3">
    <source>
        <dbReference type="ARBA" id="ARBA00022670"/>
    </source>
</evidence>
<dbReference type="Gene3D" id="3.40.630.10">
    <property type="entry name" value="Zn peptidases"/>
    <property type="match status" value="1"/>
</dbReference>
<comment type="similarity">
    <text evidence="2 7">Belongs to the peptidase M14 family.</text>
</comment>
<feature type="region of interest" description="Disordered" evidence="8">
    <location>
        <begin position="30"/>
        <end position="61"/>
    </location>
</feature>
<dbReference type="GO" id="GO:0008270">
    <property type="term" value="F:zinc ion binding"/>
    <property type="evidence" value="ECO:0007669"/>
    <property type="project" value="InterPro"/>
</dbReference>
<dbReference type="RefSeq" id="WP_195172790.1">
    <property type="nucleotide sequence ID" value="NZ_CP062983.1"/>
</dbReference>
<protein>
    <recommendedName>
        <fullName evidence="10">Peptidase M14 domain-containing protein</fullName>
    </recommendedName>
</protein>
<name>A0A7S8ED06_9CHLR</name>
<dbReference type="GO" id="GO:0005615">
    <property type="term" value="C:extracellular space"/>
    <property type="evidence" value="ECO:0007669"/>
    <property type="project" value="TreeGrafter"/>
</dbReference>
<keyword evidence="6" id="KW-0482">Metalloprotease</keyword>
<evidence type="ECO:0000256" key="4">
    <source>
        <dbReference type="ARBA" id="ARBA00022801"/>
    </source>
</evidence>
<organism evidence="11 12">
    <name type="scientific">Phototrophicus methaneseepsis</name>
    <dbReference type="NCBI Taxonomy" id="2710758"/>
    <lineage>
        <taxon>Bacteria</taxon>
        <taxon>Bacillati</taxon>
        <taxon>Chloroflexota</taxon>
        <taxon>Candidatus Thermofontia</taxon>
        <taxon>Phototrophicales</taxon>
        <taxon>Phototrophicaceae</taxon>
        <taxon>Phototrophicus</taxon>
    </lineage>
</organism>
<feature type="chain" id="PRO_5032337527" description="Peptidase M14 domain-containing protein" evidence="9">
    <location>
        <begin position="19"/>
        <end position="349"/>
    </location>
</feature>
<keyword evidence="9" id="KW-0732">Signal</keyword>
<comment type="cofactor">
    <cofactor evidence="1">
        <name>Zn(2+)</name>
        <dbReference type="ChEBI" id="CHEBI:29105"/>
    </cofactor>
</comment>
<dbReference type="AlphaFoldDB" id="A0A7S8ED06"/>
<dbReference type="GO" id="GO:0006508">
    <property type="term" value="P:proteolysis"/>
    <property type="evidence" value="ECO:0007669"/>
    <property type="project" value="UniProtKB-KW"/>
</dbReference>
<evidence type="ECO:0000256" key="2">
    <source>
        <dbReference type="ARBA" id="ARBA00005988"/>
    </source>
</evidence>
<evidence type="ECO:0000256" key="5">
    <source>
        <dbReference type="ARBA" id="ARBA00022833"/>
    </source>
</evidence>
<keyword evidence="5" id="KW-0862">Zinc</keyword>
<feature type="compositionally biased region" description="Low complexity" evidence="8">
    <location>
        <begin position="39"/>
        <end position="61"/>
    </location>
</feature>
<gene>
    <name evidence="11" type="ORF">G4Y79_10215</name>
</gene>
<sequence>MRYITMIIALFGVLTISACTNMPNEPAPLPTLAQLPVATTPSPSLTPTQTATATNTPTEQPTFAETLPPSATATIGGLSAAVNPTHTPRPILMATHTALPPSATRTAAPPATLLPTAFSFGQSAEGRTLEAFRFGTGPTVILLVGGIHAGFEANTIELVEAMKAHFEETPSDILSGMTLLLVPTLNADGAAHGRQLRGRFNGNEVDLNRNWGCDWSPEAEFGQGPVDPGDAAFSEPETSALGALIQQVRPAAVLFYHAAANGVFTGECGSFNSDELAEIYGNATSYPYGSEFSDYEVTGSAPNWVASQGIPALDVELATAEGTEFQRNLRGVMAVQRWLLARNAAVNPP</sequence>
<dbReference type="SUPFAM" id="SSF53187">
    <property type="entry name" value="Zn-dependent exopeptidases"/>
    <property type="match status" value="1"/>
</dbReference>
<evidence type="ECO:0000259" key="10">
    <source>
        <dbReference type="PROSITE" id="PS52035"/>
    </source>
</evidence>
<dbReference type="CDD" id="cd00596">
    <property type="entry name" value="Peptidase_M14_like"/>
    <property type="match status" value="1"/>
</dbReference>
<dbReference type="InterPro" id="IPR000834">
    <property type="entry name" value="Peptidase_M14"/>
</dbReference>
<evidence type="ECO:0000256" key="8">
    <source>
        <dbReference type="SAM" id="MobiDB-lite"/>
    </source>
</evidence>
<dbReference type="Pfam" id="PF00246">
    <property type="entry name" value="Peptidase_M14"/>
    <property type="match status" value="1"/>
</dbReference>
<dbReference type="PROSITE" id="PS51257">
    <property type="entry name" value="PROKAR_LIPOPROTEIN"/>
    <property type="match status" value="1"/>
</dbReference>
<dbReference type="PROSITE" id="PS52035">
    <property type="entry name" value="PEPTIDASE_M14"/>
    <property type="match status" value="1"/>
</dbReference>
<proteinExistence type="inferred from homology"/>
<dbReference type="KEGG" id="pmet:G4Y79_10215"/>
<evidence type="ECO:0000313" key="11">
    <source>
        <dbReference type="EMBL" id="QPC84727.1"/>
    </source>
</evidence>
<dbReference type="EMBL" id="CP062983">
    <property type="protein sequence ID" value="QPC84727.1"/>
    <property type="molecule type" value="Genomic_DNA"/>
</dbReference>
<feature type="signal peptide" evidence="9">
    <location>
        <begin position="1"/>
        <end position="18"/>
    </location>
</feature>
<reference evidence="11 12" key="1">
    <citation type="submission" date="2020-02" db="EMBL/GenBank/DDBJ databases">
        <authorList>
            <person name="Zheng R.K."/>
            <person name="Sun C.M."/>
        </authorList>
    </citation>
    <scope>NUCLEOTIDE SEQUENCE [LARGE SCALE GENOMIC DNA]</scope>
    <source>
        <strain evidence="12">rifampicinis</strain>
    </source>
</reference>
<evidence type="ECO:0000256" key="1">
    <source>
        <dbReference type="ARBA" id="ARBA00001947"/>
    </source>
</evidence>
<keyword evidence="12" id="KW-1185">Reference proteome</keyword>
<keyword evidence="3" id="KW-0645">Protease</keyword>
<dbReference type="PANTHER" id="PTHR11705">
    <property type="entry name" value="PROTEASE FAMILY M14 CARBOXYPEPTIDASE A,B"/>
    <property type="match status" value="1"/>
</dbReference>
<evidence type="ECO:0000256" key="6">
    <source>
        <dbReference type="ARBA" id="ARBA00023049"/>
    </source>
</evidence>
<evidence type="ECO:0000256" key="9">
    <source>
        <dbReference type="SAM" id="SignalP"/>
    </source>
</evidence>
<evidence type="ECO:0000256" key="7">
    <source>
        <dbReference type="PROSITE-ProRule" id="PRU01379"/>
    </source>
</evidence>
<dbReference type="PANTHER" id="PTHR11705:SF143">
    <property type="entry name" value="SLL0236 PROTEIN"/>
    <property type="match status" value="1"/>
</dbReference>
<evidence type="ECO:0000313" key="12">
    <source>
        <dbReference type="Proteomes" id="UP000594468"/>
    </source>
</evidence>
<keyword evidence="4" id="KW-0378">Hydrolase</keyword>
<dbReference type="SMART" id="SM00631">
    <property type="entry name" value="Zn_pept"/>
    <property type="match status" value="1"/>
</dbReference>